<keyword evidence="8" id="KW-1185">Reference proteome</keyword>
<dbReference type="Pfam" id="PF03712">
    <property type="entry name" value="Cu2_monoox_C"/>
    <property type="match status" value="1"/>
</dbReference>
<evidence type="ECO:0000313" key="8">
    <source>
        <dbReference type="Proteomes" id="UP001163046"/>
    </source>
</evidence>
<gene>
    <name evidence="7" type="primary">MOXD1_10</name>
    <name evidence="7" type="ORF">OS493_020686</name>
</gene>
<feature type="signal peptide" evidence="5">
    <location>
        <begin position="1"/>
        <end position="20"/>
    </location>
</feature>
<name>A0A9W9YP25_9CNID</name>
<dbReference type="GO" id="GO:0005615">
    <property type="term" value="C:extracellular space"/>
    <property type="evidence" value="ECO:0007669"/>
    <property type="project" value="TreeGrafter"/>
</dbReference>
<dbReference type="CDD" id="cd09631">
    <property type="entry name" value="DOMON_DOH"/>
    <property type="match status" value="1"/>
</dbReference>
<dbReference type="PANTHER" id="PTHR10157">
    <property type="entry name" value="DOPAMINE BETA HYDROXYLASE RELATED"/>
    <property type="match status" value="1"/>
</dbReference>
<comment type="caution">
    <text evidence="7">The sequence shown here is derived from an EMBL/GenBank/DDBJ whole genome shotgun (WGS) entry which is preliminary data.</text>
</comment>
<dbReference type="GO" id="GO:0005507">
    <property type="term" value="F:copper ion binding"/>
    <property type="evidence" value="ECO:0007669"/>
    <property type="project" value="InterPro"/>
</dbReference>
<dbReference type="Pfam" id="PF03351">
    <property type="entry name" value="DOMON"/>
    <property type="match status" value="1"/>
</dbReference>
<dbReference type="GO" id="GO:0042421">
    <property type="term" value="P:norepinephrine biosynthetic process"/>
    <property type="evidence" value="ECO:0007669"/>
    <property type="project" value="TreeGrafter"/>
</dbReference>
<dbReference type="Proteomes" id="UP001163046">
    <property type="component" value="Unassembled WGS sequence"/>
</dbReference>
<evidence type="ECO:0000256" key="2">
    <source>
        <dbReference type="ARBA" id="ARBA00010676"/>
    </source>
</evidence>
<dbReference type="OrthoDB" id="129121at2759"/>
<comment type="subcellular location">
    <subcellularLocation>
        <location evidence="1">Membrane</location>
    </subcellularLocation>
</comment>
<dbReference type="Pfam" id="PF01082">
    <property type="entry name" value="Cu2_monooxygen"/>
    <property type="match status" value="1"/>
</dbReference>
<keyword evidence="7" id="KW-0503">Monooxygenase</keyword>
<feature type="chain" id="PRO_5040981048" evidence="5">
    <location>
        <begin position="21"/>
        <end position="443"/>
    </location>
</feature>
<dbReference type="InterPro" id="IPR036939">
    <property type="entry name" value="Cu2_ascorb_mOase_N_sf"/>
</dbReference>
<evidence type="ECO:0000256" key="5">
    <source>
        <dbReference type="SAM" id="SignalP"/>
    </source>
</evidence>
<dbReference type="SUPFAM" id="SSF49742">
    <property type="entry name" value="PHM/PNGase F"/>
    <property type="match status" value="2"/>
</dbReference>
<dbReference type="Gene3D" id="2.60.120.310">
    <property type="entry name" value="Copper type II, ascorbate-dependent monooxygenase, N-terminal domain"/>
    <property type="match status" value="1"/>
</dbReference>
<evidence type="ECO:0000259" key="6">
    <source>
        <dbReference type="PROSITE" id="PS50836"/>
    </source>
</evidence>
<proteinExistence type="inferred from homology"/>
<dbReference type="AlphaFoldDB" id="A0A9W9YP25"/>
<dbReference type="GO" id="GO:0030667">
    <property type="term" value="C:secretory granule membrane"/>
    <property type="evidence" value="ECO:0007669"/>
    <property type="project" value="TreeGrafter"/>
</dbReference>
<comment type="similarity">
    <text evidence="2">Belongs to the copper type II ascorbate-dependent monooxygenase family.</text>
</comment>
<accession>A0A9W9YP25</accession>
<dbReference type="GO" id="GO:0042420">
    <property type="term" value="P:dopamine catabolic process"/>
    <property type="evidence" value="ECO:0007669"/>
    <property type="project" value="TreeGrafter"/>
</dbReference>
<keyword evidence="4" id="KW-0472">Membrane</keyword>
<dbReference type="InterPro" id="IPR008977">
    <property type="entry name" value="PHM/PNGase_F_dom_sf"/>
</dbReference>
<evidence type="ECO:0000256" key="3">
    <source>
        <dbReference type="ARBA" id="ARBA00022729"/>
    </source>
</evidence>
<dbReference type="FunFam" id="2.60.40.1210:FF:000001">
    <property type="entry name" value="Monooxygenase, DBH-like 1, like"/>
    <property type="match status" value="1"/>
</dbReference>
<evidence type="ECO:0000313" key="7">
    <source>
        <dbReference type="EMBL" id="KAJ7358850.1"/>
    </source>
</evidence>
<evidence type="ECO:0000256" key="4">
    <source>
        <dbReference type="ARBA" id="ARBA00023136"/>
    </source>
</evidence>
<feature type="domain" description="DOMON" evidence="6">
    <location>
        <begin position="36"/>
        <end position="152"/>
    </location>
</feature>
<keyword evidence="7" id="KW-0560">Oxidoreductase</keyword>
<dbReference type="InterPro" id="IPR005018">
    <property type="entry name" value="DOMON_domain"/>
</dbReference>
<reference evidence="7" key="1">
    <citation type="submission" date="2023-01" db="EMBL/GenBank/DDBJ databases">
        <title>Genome assembly of the deep-sea coral Lophelia pertusa.</title>
        <authorList>
            <person name="Herrera S."/>
            <person name="Cordes E."/>
        </authorList>
    </citation>
    <scope>NUCLEOTIDE SEQUENCE</scope>
    <source>
        <strain evidence="7">USNM1676648</strain>
        <tissue evidence="7">Polyp</tissue>
    </source>
</reference>
<dbReference type="InterPro" id="IPR045266">
    <property type="entry name" value="DOH_DOMON"/>
</dbReference>
<dbReference type="PROSITE" id="PS50836">
    <property type="entry name" value="DOMON"/>
    <property type="match status" value="1"/>
</dbReference>
<dbReference type="GO" id="GO:0006589">
    <property type="term" value="P:octopamine biosynthetic process"/>
    <property type="evidence" value="ECO:0007669"/>
    <property type="project" value="TreeGrafter"/>
</dbReference>
<keyword evidence="3 5" id="KW-0732">Signal</keyword>
<dbReference type="SUPFAM" id="SSF49344">
    <property type="entry name" value="CBD9-like"/>
    <property type="match status" value="1"/>
</dbReference>
<dbReference type="InterPro" id="IPR000323">
    <property type="entry name" value="Cu2_ascorb_mOase_N"/>
</dbReference>
<dbReference type="EMBL" id="MU827314">
    <property type="protein sequence ID" value="KAJ7358850.1"/>
    <property type="molecule type" value="Genomic_DNA"/>
</dbReference>
<dbReference type="PANTHER" id="PTHR10157:SF23">
    <property type="entry name" value="MOXD1 HOMOLOG 1"/>
    <property type="match status" value="1"/>
</dbReference>
<organism evidence="7 8">
    <name type="scientific">Desmophyllum pertusum</name>
    <dbReference type="NCBI Taxonomy" id="174260"/>
    <lineage>
        <taxon>Eukaryota</taxon>
        <taxon>Metazoa</taxon>
        <taxon>Cnidaria</taxon>
        <taxon>Anthozoa</taxon>
        <taxon>Hexacorallia</taxon>
        <taxon>Scleractinia</taxon>
        <taxon>Caryophylliina</taxon>
        <taxon>Caryophylliidae</taxon>
        <taxon>Desmophyllum</taxon>
    </lineage>
</organism>
<sequence length="443" mass="49023">MAVLVGLLLCLAAFQSTVSADLHSDYAHYAVLDPAEKMKLFWTADWDAKTVSFAVEAETTGWIELGFSDGTGDMVGSDVVIGWVKDNKGYLTDRFVTSDSIPTIDKQQDYELTGSQESGGKTVLKFKRKFDTCDQQDRRLEKGVTNVVYAYGTEDPVSPMNIDKEVSKGSRSVLLLSKRDIRNIDKTGWTSFAMTANLEPIIKEGNEGLVHHYVLSGCHGNFTESDFHEGVHCLAGSRIMYTKCQKRHMVAVWTVGGEAVYLPSHVGVPIGGNHSPNVFLLEIVYDNPQQIKGRQDSSGVKVYYTNKLQEYDSGIISPMFNSTSLPGGGIKVFAAMIHIHWAGHAGWTKHVRNGKKLPEIARLNNYDFDFQVGSVRFFPKICAGKCNGKCTKKRPMNRLLPVGLILTPGKAQLFILCMFFSGHAIPTRRSSHQTGELIVSLQT</sequence>
<dbReference type="EC" id="1.14.17.1" evidence="7"/>
<protein>
    <submittedName>
        <fullName evidence="7">DBH-like monooxygenase protein 1</fullName>
        <ecNumber evidence="7">1.14.17.1</ecNumber>
    </submittedName>
</protein>
<evidence type="ECO:0000256" key="1">
    <source>
        <dbReference type="ARBA" id="ARBA00004370"/>
    </source>
</evidence>
<dbReference type="SMART" id="SM00664">
    <property type="entry name" value="DoH"/>
    <property type="match status" value="1"/>
</dbReference>
<dbReference type="Gene3D" id="2.60.40.1210">
    <property type="entry name" value="Cellobiose dehydrogenase, cytochrome domain"/>
    <property type="match status" value="1"/>
</dbReference>
<dbReference type="InterPro" id="IPR000945">
    <property type="entry name" value="DBH-like"/>
</dbReference>
<dbReference type="GO" id="GO:0004500">
    <property type="term" value="F:dopamine beta-monooxygenase activity"/>
    <property type="evidence" value="ECO:0007669"/>
    <property type="project" value="UniProtKB-EC"/>
</dbReference>
<dbReference type="InterPro" id="IPR024548">
    <property type="entry name" value="Cu2_monoox_C"/>
</dbReference>